<dbReference type="AlphaFoldDB" id="A0A8J4PMZ1"/>
<organism evidence="1 2">
    <name type="scientific">Polysphondylium violaceum</name>
    <dbReference type="NCBI Taxonomy" id="133409"/>
    <lineage>
        <taxon>Eukaryota</taxon>
        <taxon>Amoebozoa</taxon>
        <taxon>Evosea</taxon>
        <taxon>Eumycetozoa</taxon>
        <taxon>Dictyostelia</taxon>
        <taxon>Dictyosteliales</taxon>
        <taxon>Dictyosteliaceae</taxon>
        <taxon>Polysphondylium</taxon>
    </lineage>
</organism>
<protein>
    <submittedName>
        <fullName evidence="1">Uncharacterized protein</fullName>
    </submittedName>
</protein>
<name>A0A8J4PMZ1_9MYCE</name>
<dbReference type="Pfam" id="PF14964">
    <property type="entry name" value="INTS15"/>
    <property type="match status" value="1"/>
</dbReference>
<feature type="non-terminal residue" evidence="1">
    <location>
        <position position="1"/>
    </location>
</feature>
<evidence type="ECO:0000313" key="2">
    <source>
        <dbReference type="Proteomes" id="UP000695562"/>
    </source>
</evidence>
<sequence>VPCLPTLDNIMESIYNDDDIVLYSSNSKNNSNNSFKYNRYNITYYLSNIIISDHLLLTQSTNFENLPTICFKLSHQIIEIILSNYLKPNQHSWKEFINPKVYSLISDYWITLNPLLILTPVYDNGNGNSKSDQPQQHLQDLISILVFENIENDLEYYSMIETFVLSLHSILLDIFFNFPFNYTEKYTEQQRNSINLYLNNCFTTTYLENLINSINNQTTANKEDISLSIDKLTQIIQISLTPLQCLSPNIDKGQYISVLKKIIHPTSLLNTILNENIIDR</sequence>
<dbReference type="OrthoDB" id="10666913at2759"/>
<proteinExistence type="predicted"/>
<gene>
    <name evidence="1" type="ORF">CYY_007859</name>
</gene>
<dbReference type="InterPro" id="IPR027844">
    <property type="entry name" value="INTS15"/>
</dbReference>
<evidence type="ECO:0000313" key="1">
    <source>
        <dbReference type="EMBL" id="KAF2070812.1"/>
    </source>
</evidence>
<dbReference type="Proteomes" id="UP000695562">
    <property type="component" value="Unassembled WGS sequence"/>
</dbReference>
<accession>A0A8J4PMZ1</accession>
<comment type="caution">
    <text evidence="1">The sequence shown here is derived from an EMBL/GenBank/DDBJ whole genome shotgun (WGS) entry which is preliminary data.</text>
</comment>
<keyword evidence="2" id="KW-1185">Reference proteome</keyword>
<dbReference type="EMBL" id="AJWJ01000443">
    <property type="protein sequence ID" value="KAF2070812.1"/>
    <property type="molecule type" value="Genomic_DNA"/>
</dbReference>
<reference evidence="1" key="1">
    <citation type="submission" date="2020-01" db="EMBL/GenBank/DDBJ databases">
        <title>Development of genomics and gene disruption for Polysphondylium violaceum indicates a role for the polyketide synthase stlB in stalk morphogenesis.</title>
        <authorList>
            <person name="Narita B."/>
            <person name="Kawabe Y."/>
            <person name="Kin K."/>
            <person name="Saito T."/>
            <person name="Gibbs R."/>
            <person name="Kuspa A."/>
            <person name="Muzny D."/>
            <person name="Queller D."/>
            <person name="Richards S."/>
            <person name="Strassman J."/>
            <person name="Sucgang R."/>
            <person name="Worley K."/>
            <person name="Schaap P."/>
        </authorList>
    </citation>
    <scope>NUCLEOTIDE SEQUENCE</scope>
    <source>
        <strain evidence="1">QSvi11</strain>
    </source>
</reference>